<comment type="caution">
    <text evidence="1">The sequence shown here is derived from an EMBL/GenBank/DDBJ whole genome shotgun (WGS) entry which is preliminary data.</text>
</comment>
<proteinExistence type="predicted"/>
<dbReference type="SUPFAM" id="SSF53756">
    <property type="entry name" value="UDP-Glycosyltransferase/glycogen phosphorylase"/>
    <property type="match status" value="1"/>
</dbReference>
<protein>
    <submittedName>
        <fullName evidence="1">Glycosyltransferase family 4 protein</fullName>
    </submittedName>
</protein>
<sequence length="140" mass="16163">RDKFHDARLHIAGSICEMIQKLENLEGVDLYGYVNDPYDFFMKGDVAINPCQVGTGLKIKTFEAVSYGKVTMVHPHSIIGIFRKDHAPVFASNVPKDWIDYLRKVWGEKDFIAFIKDGNKNYIESMNAFVENEYHTWLDD</sequence>
<dbReference type="Gene3D" id="3.40.50.2000">
    <property type="entry name" value="Glycogen Phosphorylase B"/>
    <property type="match status" value="1"/>
</dbReference>
<dbReference type="AlphaFoldDB" id="A0A9D2FXS4"/>
<reference evidence="1" key="1">
    <citation type="journal article" date="2021" name="PeerJ">
        <title>Extensive microbial diversity within the chicken gut microbiome revealed by metagenomics and culture.</title>
        <authorList>
            <person name="Gilroy R."/>
            <person name="Ravi A."/>
            <person name="Getino M."/>
            <person name="Pursley I."/>
            <person name="Horton D.L."/>
            <person name="Alikhan N.F."/>
            <person name="Baker D."/>
            <person name="Gharbi K."/>
            <person name="Hall N."/>
            <person name="Watson M."/>
            <person name="Adriaenssens E.M."/>
            <person name="Foster-Nyarko E."/>
            <person name="Jarju S."/>
            <person name="Secka A."/>
            <person name="Antonio M."/>
            <person name="Oren A."/>
            <person name="Chaudhuri R.R."/>
            <person name="La Ragione R."/>
            <person name="Hildebrand F."/>
            <person name="Pallen M.J."/>
        </authorList>
    </citation>
    <scope>NUCLEOTIDE SEQUENCE</scope>
    <source>
        <strain evidence="1">ChiHecec3B27-8219</strain>
    </source>
</reference>
<name>A0A9D2FXS4_9BACT</name>
<evidence type="ECO:0000313" key="2">
    <source>
        <dbReference type="Proteomes" id="UP000824055"/>
    </source>
</evidence>
<dbReference type="EMBL" id="DXBE01000019">
    <property type="protein sequence ID" value="HIZ68606.1"/>
    <property type="molecule type" value="Genomic_DNA"/>
</dbReference>
<organism evidence="1 2">
    <name type="scientific">Candidatus Prevotella avicola</name>
    <dbReference type="NCBI Taxonomy" id="2838738"/>
    <lineage>
        <taxon>Bacteria</taxon>
        <taxon>Pseudomonadati</taxon>
        <taxon>Bacteroidota</taxon>
        <taxon>Bacteroidia</taxon>
        <taxon>Bacteroidales</taxon>
        <taxon>Prevotellaceae</taxon>
        <taxon>Prevotella</taxon>
    </lineage>
</organism>
<reference evidence="1" key="2">
    <citation type="submission" date="2021-04" db="EMBL/GenBank/DDBJ databases">
        <authorList>
            <person name="Gilroy R."/>
        </authorList>
    </citation>
    <scope>NUCLEOTIDE SEQUENCE</scope>
    <source>
        <strain evidence="1">ChiHecec3B27-8219</strain>
    </source>
</reference>
<gene>
    <name evidence="1" type="ORF">H9966_01785</name>
</gene>
<dbReference type="Pfam" id="PF13692">
    <property type="entry name" value="Glyco_trans_1_4"/>
    <property type="match status" value="1"/>
</dbReference>
<evidence type="ECO:0000313" key="1">
    <source>
        <dbReference type="EMBL" id="HIZ68606.1"/>
    </source>
</evidence>
<feature type="non-terminal residue" evidence="1">
    <location>
        <position position="1"/>
    </location>
</feature>
<dbReference type="Proteomes" id="UP000824055">
    <property type="component" value="Unassembled WGS sequence"/>
</dbReference>
<accession>A0A9D2FXS4</accession>